<dbReference type="AlphaFoldDB" id="I7LY02"/>
<reference evidence="2" key="1">
    <citation type="journal article" date="2006" name="PLoS Biol.">
        <title>Macronuclear genome sequence of the ciliate Tetrahymena thermophila, a model eukaryote.</title>
        <authorList>
            <person name="Eisen J.A."/>
            <person name="Coyne R.S."/>
            <person name="Wu M."/>
            <person name="Wu D."/>
            <person name="Thiagarajan M."/>
            <person name="Wortman J.R."/>
            <person name="Badger J.H."/>
            <person name="Ren Q."/>
            <person name="Amedeo P."/>
            <person name="Jones K.M."/>
            <person name="Tallon L.J."/>
            <person name="Delcher A.L."/>
            <person name="Salzberg S.L."/>
            <person name="Silva J.C."/>
            <person name="Haas B.J."/>
            <person name="Majoros W.H."/>
            <person name="Farzad M."/>
            <person name="Carlton J.M."/>
            <person name="Smith R.K. Jr."/>
            <person name="Garg J."/>
            <person name="Pearlman R.E."/>
            <person name="Karrer K.M."/>
            <person name="Sun L."/>
            <person name="Manning G."/>
            <person name="Elde N.C."/>
            <person name="Turkewitz A.P."/>
            <person name="Asai D.J."/>
            <person name="Wilkes D.E."/>
            <person name="Wang Y."/>
            <person name="Cai H."/>
            <person name="Collins K."/>
            <person name="Stewart B.A."/>
            <person name="Lee S.R."/>
            <person name="Wilamowska K."/>
            <person name="Weinberg Z."/>
            <person name="Ruzzo W.L."/>
            <person name="Wloga D."/>
            <person name="Gaertig J."/>
            <person name="Frankel J."/>
            <person name="Tsao C.-C."/>
            <person name="Gorovsky M.A."/>
            <person name="Keeling P.J."/>
            <person name="Waller R.F."/>
            <person name="Patron N.J."/>
            <person name="Cherry J.M."/>
            <person name="Stover N.A."/>
            <person name="Krieger C.J."/>
            <person name="del Toro C."/>
            <person name="Ryder H.F."/>
            <person name="Williamson S.C."/>
            <person name="Barbeau R.A."/>
            <person name="Hamilton E.P."/>
            <person name="Orias E."/>
        </authorList>
    </citation>
    <scope>NUCLEOTIDE SEQUENCE [LARGE SCALE GENOMIC DNA]</scope>
    <source>
        <strain evidence="2">SB210</strain>
    </source>
</reference>
<dbReference type="HOGENOM" id="CLU_1206901_0_0_1"/>
<keyword evidence="2" id="KW-1185">Reference proteome</keyword>
<name>I7LY02_TETTS</name>
<accession>I7LY02</accession>
<dbReference type="EMBL" id="GG662247">
    <property type="protein sequence ID" value="EAS07092.1"/>
    <property type="molecule type" value="Genomic_DNA"/>
</dbReference>
<dbReference type="KEGG" id="tet:TTHERM_00682980"/>
<evidence type="ECO:0000313" key="1">
    <source>
        <dbReference type="EMBL" id="EAS07092.1"/>
    </source>
</evidence>
<dbReference type="Proteomes" id="UP000009168">
    <property type="component" value="Unassembled WGS sequence"/>
</dbReference>
<gene>
    <name evidence="1" type="ORF">TTHERM_00682980</name>
</gene>
<proteinExistence type="predicted"/>
<dbReference type="eggNOG" id="ENOG502SVX9">
    <property type="taxonomic scope" value="Eukaryota"/>
</dbReference>
<protein>
    <submittedName>
        <fullName evidence="1">Uncharacterized protein</fullName>
    </submittedName>
</protein>
<dbReference type="OMA" id="GLNSHHY"/>
<evidence type="ECO:0000313" key="2">
    <source>
        <dbReference type="Proteomes" id="UP000009168"/>
    </source>
</evidence>
<dbReference type="GeneID" id="7824739"/>
<sequence>MFSKAPRPASCKPLSSKEVISIQKGATDLGKALFYAIKHQDYKHASELVALGAPIERCYEVEKDVYRTTCSLLVGMICTARIAKGHREISYRIPDRILDTFIQLGVDLRCHCSNKFEHRCPLFVALKILNVQNEQELFKDKNQIVQKLIINGATIKNHIQPHKTFHNIPHFDIEGIRSYLISKSQLASVKKSGSLQTATSNYHDNCKNPLPYKHNSEFSKTGYNFTFQYK</sequence>
<dbReference type="OrthoDB" id="284159at2759"/>
<dbReference type="InParanoid" id="I7LY02"/>
<dbReference type="RefSeq" id="XP_001027334.1">
    <property type="nucleotide sequence ID" value="XM_001027334.3"/>
</dbReference>
<organism evidence="1 2">
    <name type="scientific">Tetrahymena thermophila (strain SB210)</name>
    <dbReference type="NCBI Taxonomy" id="312017"/>
    <lineage>
        <taxon>Eukaryota</taxon>
        <taxon>Sar</taxon>
        <taxon>Alveolata</taxon>
        <taxon>Ciliophora</taxon>
        <taxon>Intramacronucleata</taxon>
        <taxon>Oligohymenophorea</taxon>
        <taxon>Hymenostomatida</taxon>
        <taxon>Tetrahymenina</taxon>
        <taxon>Tetrahymenidae</taxon>
        <taxon>Tetrahymena</taxon>
    </lineage>
</organism>